<feature type="compositionally biased region" description="Basic and acidic residues" evidence="1">
    <location>
        <begin position="599"/>
        <end position="618"/>
    </location>
</feature>
<dbReference type="EMBL" id="JAZDWU010000005">
    <property type="protein sequence ID" value="KAL0001510.1"/>
    <property type="molecule type" value="Genomic_DNA"/>
</dbReference>
<proteinExistence type="predicted"/>
<evidence type="ECO:0000313" key="3">
    <source>
        <dbReference type="Proteomes" id="UP001459277"/>
    </source>
</evidence>
<comment type="caution">
    <text evidence="2">The sequence shown here is derived from an EMBL/GenBank/DDBJ whole genome shotgun (WGS) entry which is preliminary data.</text>
</comment>
<feature type="region of interest" description="Disordered" evidence="1">
    <location>
        <begin position="570"/>
        <end position="641"/>
    </location>
</feature>
<feature type="compositionally biased region" description="Low complexity" evidence="1">
    <location>
        <begin position="589"/>
        <end position="598"/>
    </location>
</feature>
<reference evidence="2 3" key="1">
    <citation type="submission" date="2024-01" db="EMBL/GenBank/DDBJ databases">
        <title>A telomere-to-telomere, gap-free genome of sweet tea (Lithocarpus litseifolius).</title>
        <authorList>
            <person name="Zhou J."/>
        </authorList>
    </citation>
    <scope>NUCLEOTIDE SEQUENCE [LARGE SCALE GENOMIC DNA]</scope>
    <source>
        <strain evidence="2">Zhou-2022a</strain>
        <tissue evidence="2">Leaf</tissue>
    </source>
</reference>
<keyword evidence="3" id="KW-1185">Reference proteome</keyword>
<dbReference type="AlphaFoldDB" id="A0AAW2CXE9"/>
<dbReference type="Proteomes" id="UP001459277">
    <property type="component" value="Unassembled WGS sequence"/>
</dbReference>
<protein>
    <submittedName>
        <fullName evidence="2">Uncharacterized protein</fullName>
    </submittedName>
</protein>
<accession>A0AAW2CXE9</accession>
<name>A0AAW2CXE9_9ROSI</name>
<gene>
    <name evidence="2" type="ORF">SO802_015291</name>
</gene>
<evidence type="ECO:0000256" key="1">
    <source>
        <dbReference type="SAM" id="MobiDB-lite"/>
    </source>
</evidence>
<sequence length="641" mass="73632">MKEVTINDLQKEIKETKSEEKKQIAYNTTSKWKMTSSAEKRNKGKALIQGYPQDKRLLEQSFVMHDGEVLSKELQFNDGAYTDLPYSIKTILDNLHSAYTVKHHGLFQRTLKALEIHLVNLEARNEAITSLLSGKKEIRSKDKTVKMGTDYARLSLKTQASLRSAVANLPTEIQVSILGSKVMFESIDQWFQQFKILVTTPYPGPDNSDDTRDIFVQATWEEYFGCSLRVYEKEHPFPSLLINYEDGPDEENEMGPYWLSRMFEYGFIKEFKLTSHNQVSQFLQIIKKTVEQVASPFVSIRCWSTIPQWERDNWMTVQPSKHLVLINGYSYHGPWFEGDSHLSYRDPQALTDCWRNHANNEILDIIRDLWSNYHLIGNTGRISVFTTRPYLTAIPNLQRQGNHNPRKFIKRKPEYEPLVYCGFVISILPLESIIVTTIPRGILMDIHPMVQILISPAQPDQRFANPKIDPAISHKFKIYSSKSEDYCSSHKHNDSEVLFAFGGKGKQLDRIEDKKENKVVLQSGNPGKPIQTLEKPLVKLPITSHTSLRSKDVTALEIVTQKLEELIMKEPVTPSPSKATQLNVLDIHTTSSSSSRTSSENEKEIEHIENQFRGLEVKRLHHPTSSSLTKNWYPRPTPSDL</sequence>
<organism evidence="2 3">
    <name type="scientific">Lithocarpus litseifolius</name>
    <dbReference type="NCBI Taxonomy" id="425828"/>
    <lineage>
        <taxon>Eukaryota</taxon>
        <taxon>Viridiplantae</taxon>
        <taxon>Streptophyta</taxon>
        <taxon>Embryophyta</taxon>
        <taxon>Tracheophyta</taxon>
        <taxon>Spermatophyta</taxon>
        <taxon>Magnoliopsida</taxon>
        <taxon>eudicotyledons</taxon>
        <taxon>Gunneridae</taxon>
        <taxon>Pentapetalae</taxon>
        <taxon>rosids</taxon>
        <taxon>fabids</taxon>
        <taxon>Fagales</taxon>
        <taxon>Fagaceae</taxon>
        <taxon>Lithocarpus</taxon>
    </lineage>
</organism>
<evidence type="ECO:0000313" key="2">
    <source>
        <dbReference type="EMBL" id="KAL0001510.1"/>
    </source>
</evidence>